<evidence type="ECO:0000256" key="7">
    <source>
        <dbReference type="ARBA" id="ARBA00023163"/>
    </source>
</evidence>
<protein>
    <recommendedName>
        <fullName evidence="4 10">Mediator of RNA polymerase II transcription subunit 21</fullName>
    </recommendedName>
</protein>
<evidence type="ECO:0000256" key="1">
    <source>
        <dbReference type="ARBA" id="ARBA00004123"/>
    </source>
</evidence>
<dbReference type="AlphaFoldDB" id="A0A6A6U0Q5"/>
<keyword evidence="6 10" id="KW-0010">Activator</keyword>
<name>A0A6A6U0Q5_9PEZI</name>
<dbReference type="SUPFAM" id="SSF140718">
    <property type="entry name" value="Mediator hinge subcomplex-like"/>
    <property type="match status" value="1"/>
</dbReference>
<evidence type="ECO:0000256" key="10">
    <source>
        <dbReference type="RuleBase" id="RU366036"/>
    </source>
</evidence>
<organism evidence="13 14">
    <name type="scientific">Microthyrium microscopicum</name>
    <dbReference type="NCBI Taxonomy" id="703497"/>
    <lineage>
        <taxon>Eukaryota</taxon>
        <taxon>Fungi</taxon>
        <taxon>Dikarya</taxon>
        <taxon>Ascomycota</taxon>
        <taxon>Pezizomycotina</taxon>
        <taxon>Dothideomycetes</taxon>
        <taxon>Dothideomycetes incertae sedis</taxon>
        <taxon>Microthyriales</taxon>
        <taxon>Microthyriaceae</taxon>
        <taxon>Microthyrium</taxon>
    </lineage>
</organism>
<keyword evidence="8 10" id="KW-0539">Nucleus</keyword>
<evidence type="ECO:0000256" key="12">
    <source>
        <dbReference type="SAM" id="MobiDB-lite"/>
    </source>
</evidence>
<feature type="coiled-coil region" evidence="11">
    <location>
        <begin position="188"/>
        <end position="229"/>
    </location>
</feature>
<comment type="subunit">
    <text evidence="3 10">Component of the Mediator complex.</text>
</comment>
<evidence type="ECO:0000256" key="6">
    <source>
        <dbReference type="ARBA" id="ARBA00023159"/>
    </source>
</evidence>
<dbReference type="PANTHER" id="PTHR13381:SF0">
    <property type="entry name" value="MEDIATOR OF RNA POLYMERASE II TRANSCRIPTION SUBUNIT 21"/>
    <property type="match status" value="1"/>
</dbReference>
<dbReference type="PANTHER" id="PTHR13381">
    <property type="entry name" value="RNA POLYMERASE II HOLOENZYME COMPONENT SRB7"/>
    <property type="match status" value="1"/>
</dbReference>
<dbReference type="Gene3D" id="6.10.280.10">
    <property type="entry name" value="Mediator complex, subunit Med21"/>
    <property type="match status" value="1"/>
</dbReference>
<reference evidence="13" key="1">
    <citation type="journal article" date="2020" name="Stud. Mycol.">
        <title>101 Dothideomycetes genomes: a test case for predicting lifestyles and emergence of pathogens.</title>
        <authorList>
            <person name="Haridas S."/>
            <person name="Albert R."/>
            <person name="Binder M."/>
            <person name="Bloem J."/>
            <person name="Labutti K."/>
            <person name="Salamov A."/>
            <person name="Andreopoulos B."/>
            <person name="Baker S."/>
            <person name="Barry K."/>
            <person name="Bills G."/>
            <person name="Bluhm B."/>
            <person name="Cannon C."/>
            <person name="Castanera R."/>
            <person name="Culley D."/>
            <person name="Daum C."/>
            <person name="Ezra D."/>
            <person name="Gonzalez J."/>
            <person name="Henrissat B."/>
            <person name="Kuo A."/>
            <person name="Liang C."/>
            <person name="Lipzen A."/>
            <person name="Lutzoni F."/>
            <person name="Magnuson J."/>
            <person name="Mondo S."/>
            <person name="Nolan M."/>
            <person name="Ohm R."/>
            <person name="Pangilinan J."/>
            <person name="Park H.-J."/>
            <person name="Ramirez L."/>
            <person name="Alfaro M."/>
            <person name="Sun H."/>
            <person name="Tritt A."/>
            <person name="Yoshinaga Y."/>
            <person name="Zwiers L.-H."/>
            <person name="Turgeon B."/>
            <person name="Goodwin S."/>
            <person name="Spatafora J."/>
            <person name="Crous P."/>
            <person name="Grigoriev I."/>
        </authorList>
    </citation>
    <scope>NUCLEOTIDE SEQUENCE</scope>
    <source>
        <strain evidence="13">CBS 115976</strain>
    </source>
</reference>
<dbReference type="InterPro" id="IPR021384">
    <property type="entry name" value="Mediator_Med21"/>
</dbReference>
<dbReference type="OrthoDB" id="526653at2759"/>
<evidence type="ECO:0000256" key="4">
    <source>
        <dbReference type="ARBA" id="ARBA00019691"/>
    </source>
</evidence>
<comment type="similarity">
    <text evidence="2 10">Belongs to the Mediator complex subunit 21 family.</text>
</comment>
<evidence type="ECO:0000256" key="2">
    <source>
        <dbReference type="ARBA" id="ARBA00005770"/>
    </source>
</evidence>
<dbReference type="InterPro" id="IPR037212">
    <property type="entry name" value="Med7/Med21-like"/>
</dbReference>
<accession>A0A6A6U0Q5</accession>
<gene>
    <name evidence="13" type="ORF">BT63DRAFT_428963</name>
</gene>
<sequence>MNNNLRILCNKHHFSFLPTPVTPSVKPNVVNLPIPQQFEISPHLHHLNTNRKMADRLTQIQDCLDQLMTQMYATIHYIDTRHHYAHIPGQTDQFGTVPATDNTPASQVTLVVPGGSTQTTLVASTNNTQGGNTQGSTATDGAPENDGVKIQPDPHIHARLTVLAQDLVLKEQQLEALVASLPGLGDSEASQERRIKELTAELGELDVEAKETEAEKDELVGRLERLLEGVRRV</sequence>
<feature type="region of interest" description="Disordered" evidence="12">
    <location>
        <begin position="124"/>
        <end position="145"/>
    </location>
</feature>
<feature type="compositionally biased region" description="Polar residues" evidence="12">
    <location>
        <begin position="124"/>
        <end position="139"/>
    </location>
</feature>
<dbReference type="GO" id="GO:0006357">
    <property type="term" value="P:regulation of transcription by RNA polymerase II"/>
    <property type="evidence" value="ECO:0007669"/>
    <property type="project" value="TreeGrafter"/>
</dbReference>
<dbReference type="EMBL" id="MU004241">
    <property type="protein sequence ID" value="KAF2665017.1"/>
    <property type="molecule type" value="Genomic_DNA"/>
</dbReference>
<dbReference type="Proteomes" id="UP000799302">
    <property type="component" value="Unassembled WGS sequence"/>
</dbReference>
<evidence type="ECO:0000313" key="14">
    <source>
        <dbReference type="Proteomes" id="UP000799302"/>
    </source>
</evidence>
<keyword evidence="5 10" id="KW-0805">Transcription regulation</keyword>
<evidence type="ECO:0000256" key="5">
    <source>
        <dbReference type="ARBA" id="ARBA00023015"/>
    </source>
</evidence>
<evidence type="ECO:0000313" key="13">
    <source>
        <dbReference type="EMBL" id="KAF2665017.1"/>
    </source>
</evidence>
<comment type="subcellular location">
    <subcellularLocation>
        <location evidence="1 10">Nucleus</location>
    </subcellularLocation>
</comment>
<dbReference type="Pfam" id="PF11221">
    <property type="entry name" value="Med21"/>
    <property type="match status" value="1"/>
</dbReference>
<dbReference type="GO" id="GO:0016592">
    <property type="term" value="C:mediator complex"/>
    <property type="evidence" value="ECO:0007669"/>
    <property type="project" value="UniProtKB-UniRule"/>
</dbReference>
<evidence type="ECO:0000256" key="3">
    <source>
        <dbReference type="ARBA" id="ARBA00011837"/>
    </source>
</evidence>
<comment type="function">
    <text evidence="9 10">Component of the Mediator complex, a coactivator involved in the regulated transcription of nearly all RNA polymerase II-dependent genes. Mediator functions as a bridge to convey information from gene-specific regulatory proteins to the basal RNA polymerase II transcription machinery. Mediator is recruited to promoters by direct interactions with regulatory proteins and serves as a scaffold for the assembly of a functional preinitiation complex with RNA polymerase II and the general transcription factors.</text>
</comment>
<dbReference type="GO" id="GO:0003712">
    <property type="term" value="F:transcription coregulator activity"/>
    <property type="evidence" value="ECO:0007669"/>
    <property type="project" value="TreeGrafter"/>
</dbReference>
<keyword evidence="11" id="KW-0175">Coiled coil</keyword>
<keyword evidence="7 10" id="KW-0804">Transcription</keyword>
<keyword evidence="14" id="KW-1185">Reference proteome</keyword>
<evidence type="ECO:0000256" key="11">
    <source>
        <dbReference type="SAM" id="Coils"/>
    </source>
</evidence>
<evidence type="ECO:0000256" key="8">
    <source>
        <dbReference type="ARBA" id="ARBA00023242"/>
    </source>
</evidence>
<proteinExistence type="inferred from homology"/>
<evidence type="ECO:0000256" key="9">
    <source>
        <dbReference type="ARBA" id="ARBA00025687"/>
    </source>
</evidence>